<evidence type="ECO:0000313" key="2">
    <source>
        <dbReference type="Proteomes" id="UP001153331"/>
    </source>
</evidence>
<gene>
    <name evidence="1" type="ORF">OPT61_g10484</name>
</gene>
<reference evidence="1" key="1">
    <citation type="submission" date="2022-11" db="EMBL/GenBank/DDBJ databases">
        <title>Genome Sequence of Boeremia exigua.</title>
        <authorList>
            <person name="Buettner E."/>
        </authorList>
    </citation>
    <scope>NUCLEOTIDE SEQUENCE</scope>
    <source>
        <strain evidence="1">CU02</strain>
    </source>
</reference>
<evidence type="ECO:0000313" key="1">
    <source>
        <dbReference type="EMBL" id="KAJ8104935.1"/>
    </source>
</evidence>
<protein>
    <submittedName>
        <fullName evidence="1">Uncharacterized protein</fullName>
    </submittedName>
</protein>
<dbReference type="Proteomes" id="UP001153331">
    <property type="component" value="Unassembled WGS sequence"/>
</dbReference>
<dbReference type="EMBL" id="JAPHNI010001730">
    <property type="protein sequence ID" value="KAJ8104935.1"/>
    <property type="molecule type" value="Genomic_DNA"/>
</dbReference>
<proteinExistence type="predicted"/>
<name>A0ACC2HPJ6_9PLEO</name>
<accession>A0ACC2HPJ6</accession>
<comment type="caution">
    <text evidence="1">The sequence shown here is derived from an EMBL/GenBank/DDBJ whole genome shotgun (WGS) entry which is preliminary data.</text>
</comment>
<keyword evidence="2" id="KW-1185">Reference proteome</keyword>
<organism evidence="1 2">
    <name type="scientific">Boeremia exigua</name>
    <dbReference type="NCBI Taxonomy" id="749465"/>
    <lineage>
        <taxon>Eukaryota</taxon>
        <taxon>Fungi</taxon>
        <taxon>Dikarya</taxon>
        <taxon>Ascomycota</taxon>
        <taxon>Pezizomycotina</taxon>
        <taxon>Dothideomycetes</taxon>
        <taxon>Pleosporomycetidae</taxon>
        <taxon>Pleosporales</taxon>
        <taxon>Pleosporineae</taxon>
        <taxon>Didymellaceae</taxon>
        <taxon>Boeremia</taxon>
    </lineage>
</organism>
<sequence length="186" mass="20711">MVLSFNRPSAIKGTKHEGGDILRALFLPAVSEIDNALDDDDIGGISLETDNVKDGMPFGMPIPSYAEDAVRFLLLERDSLEAEVARLKETYEDLEQRVSEKQASGHVDPPATARRLKRLQNEAERSQSENEKLRGFLKVAESEATTLKDKISGLEKKLKHAQKTVRNAKDVADQHEQKTQSAVQDK</sequence>